<keyword evidence="2" id="KW-1185">Reference proteome</keyword>
<organism evidence="1 2">
    <name type="scientific">Serratia phage JS26</name>
    <dbReference type="NCBI Taxonomy" id="2315217"/>
    <lineage>
        <taxon>Viruses</taxon>
        <taxon>Duplodnaviria</taxon>
        <taxon>Heunggongvirae</taxon>
        <taxon>Uroviricota</taxon>
        <taxon>Caudoviricetes</taxon>
        <taxon>Casjensviridae</taxon>
        <taxon>Dunedinvirus</taxon>
        <taxon>Dunedinvirus JS26</taxon>
    </lineage>
</organism>
<reference evidence="1 2" key="1">
    <citation type="submission" date="2019-09" db="EMBL/GenBank/DDBJ databases">
        <title>Transcriptional response of Serratia to Siphovirus infection.</title>
        <authorList>
            <person name="Malone L.M."/>
            <person name="Fineran P.C."/>
        </authorList>
    </citation>
    <scope>NUCLEOTIDE SEQUENCE [LARGE SCALE GENOMIC DNA]</scope>
</reference>
<evidence type="ECO:0000313" key="1">
    <source>
        <dbReference type="EMBL" id="QGF20874.1"/>
    </source>
</evidence>
<name>A0A5Q2F1V7_9CAUD</name>
<dbReference type="EMBL" id="MN505213">
    <property type="protein sequence ID" value="QGF20874.1"/>
    <property type="molecule type" value="Genomic_DNA"/>
</dbReference>
<evidence type="ECO:0000313" key="2">
    <source>
        <dbReference type="Proteomes" id="UP000345177"/>
    </source>
</evidence>
<accession>A0A5Q2F1V7</accession>
<dbReference type="KEGG" id="vg:62682708"/>
<dbReference type="GeneID" id="62682708"/>
<sequence length="381" mass="39724">MAVLFAEGFSGGARGSTTFINSSLTSMGYTPKVLNGGTTDMTNGSQWGIGIVPDAVFADRNRALLRSTNNASQWFAQAMKSIDTRGFEKFVVGFVAETTSLATSQSTQILLHGANLITNSGTVPSDNIIGIQIPNDTSGNAVIFYPGGSSQIPAAGLKKGTPLHVEALIEQDVDRTRIYVNGSLVADYSDARNYASATGGFSFSARLPVAITNSLTGVYFSNIYVLGLDTVHTGILGPAARVLEIAPPGDMDVHWKRPDGYATNAEVMGQMFNQNSPAYLAAGAVNDYDVYSAPSAVVANAAQVFGAGMKINAMTMAAGTHTIKPVVKTTASGVKEVGNEVTLQLGTLTPLFMDLSTNPDTGAIWSPSAVSAAGFGVKLKS</sequence>
<proteinExistence type="predicted"/>
<dbReference type="RefSeq" id="YP_010000068.1">
    <property type="nucleotide sequence ID" value="NC_053012.1"/>
</dbReference>
<dbReference type="Proteomes" id="UP000345177">
    <property type="component" value="Segment"/>
</dbReference>
<protein>
    <submittedName>
        <fullName evidence="1">Uncharacterized protein</fullName>
    </submittedName>
</protein>